<dbReference type="InterPro" id="IPR012337">
    <property type="entry name" value="RNaseH-like_sf"/>
</dbReference>
<keyword evidence="2" id="KW-1185">Reference proteome</keyword>
<dbReference type="Gene3D" id="3.30.420.10">
    <property type="entry name" value="Ribonuclease H-like superfamily/Ribonuclease H"/>
    <property type="match status" value="1"/>
</dbReference>
<dbReference type="InterPro" id="IPR036397">
    <property type="entry name" value="RNaseH_sf"/>
</dbReference>
<evidence type="ECO:0000313" key="2">
    <source>
        <dbReference type="Proteomes" id="UP001141183"/>
    </source>
</evidence>
<dbReference type="SUPFAM" id="SSF53098">
    <property type="entry name" value="Ribonuclease H-like"/>
    <property type="match status" value="1"/>
</dbReference>
<reference evidence="1" key="1">
    <citation type="submission" date="2022-05" db="EMBL/GenBank/DDBJ databases">
        <title>Draft genome sequence of Clostridium tertium strain CP3 isolated from Peru.</title>
        <authorList>
            <person name="Hurtado R."/>
            <person name="Lima L."/>
            <person name="Sousa T."/>
            <person name="Jaiswal A.K."/>
            <person name="Tiwari S."/>
            <person name="Maturrano L."/>
            <person name="Brenig B."/>
            <person name="Azevedo V."/>
        </authorList>
    </citation>
    <scope>NUCLEOTIDE SEQUENCE</scope>
    <source>
        <strain evidence="1">CP3</strain>
    </source>
</reference>
<comment type="caution">
    <text evidence="1">The sequence shown here is derived from an EMBL/GenBank/DDBJ whole genome shotgun (WGS) entry which is preliminary data.</text>
</comment>
<dbReference type="EMBL" id="JAMRYU010000008">
    <property type="protein sequence ID" value="MDC4240263.1"/>
    <property type="molecule type" value="Genomic_DNA"/>
</dbReference>
<dbReference type="Proteomes" id="UP001141183">
    <property type="component" value="Unassembled WGS sequence"/>
</dbReference>
<proteinExistence type="predicted"/>
<organism evidence="1 2">
    <name type="scientific">Clostridium tertium</name>
    <dbReference type="NCBI Taxonomy" id="1559"/>
    <lineage>
        <taxon>Bacteria</taxon>
        <taxon>Bacillati</taxon>
        <taxon>Bacillota</taxon>
        <taxon>Clostridia</taxon>
        <taxon>Eubacteriales</taxon>
        <taxon>Clostridiaceae</taxon>
        <taxon>Clostridium</taxon>
    </lineage>
</organism>
<name>A0A9X4B2I1_9CLOT</name>
<dbReference type="GeneID" id="93044174"/>
<gene>
    <name evidence="1" type="ORF">NE398_08800</name>
</gene>
<accession>A0A9X4B2I1</accession>
<sequence>MKYRLYVNGKCKNTRNFQSDIGIGGVILSDHGEEISFSRNVGVGTCSEAQIYAILQGIYEISKFNNATSIIVYVSNLMLVEYLNGREHEVSPGTEVLANRLNNLVEGLGISIYYEYFEVNEYNYVRTLAEDALKL</sequence>
<evidence type="ECO:0000313" key="1">
    <source>
        <dbReference type="EMBL" id="MDC4240263.1"/>
    </source>
</evidence>
<dbReference type="AlphaFoldDB" id="A0A9X4B2I1"/>
<dbReference type="GO" id="GO:0003676">
    <property type="term" value="F:nucleic acid binding"/>
    <property type="evidence" value="ECO:0007669"/>
    <property type="project" value="InterPro"/>
</dbReference>
<protein>
    <submittedName>
        <fullName evidence="1">Uncharacterized protein</fullName>
    </submittedName>
</protein>
<dbReference type="RefSeq" id="WP_008678582.1">
    <property type="nucleotide sequence ID" value="NZ_BAAACM010000015.1"/>
</dbReference>